<dbReference type="AlphaFoldDB" id="A0A1G6SCV4"/>
<dbReference type="PROSITE" id="PS51705">
    <property type="entry name" value="G_HFLX"/>
    <property type="match status" value="1"/>
</dbReference>
<feature type="binding site" evidence="7">
    <location>
        <begin position="343"/>
        <end position="345"/>
    </location>
    <ligand>
        <name>GTP</name>
        <dbReference type="ChEBI" id="CHEBI:37565"/>
    </ligand>
</feature>
<dbReference type="FunFam" id="3.40.50.11060:FF:000001">
    <property type="entry name" value="GTPase HflX"/>
    <property type="match status" value="1"/>
</dbReference>
<dbReference type="InterPro" id="IPR027417">
    <property type="entry name" value="P-loop_NTPase"/>
</dbReference>
<proteinExistence type="inferred from homology"/>
<feature type="domain" description="Hflx-type G" evidence="11">
    <location>
        <begin position="199"/>
        <end position="365"/>
    </location>
</feature>
<sequence length="442" mass="48589">MFEREKRGERALLIQPQAPGRDESEALEEFGELARSAGASVLASISARVDRPNPALYIGSGKADEAKELCALHDIDLVLVNTTLSPVQERNLEKHLQCRVVDRTGLILDIFSQRARSFEGKLQVELAQLKHMSTRLVRGWTHLERQRGGSIGLRGPGETQLETDRRLLAERVKVLSRRLEQAERRQAQARRARLRNEVPRIALVGYTNAGKSTLFNALTGAGIYAADQLFATLDPTVRKLSGLECGEVVLADTVGFVRDLPHELVAAFRSTLSEAREADLLLHVIDAADPQLRERVADVESVLVEIGAGDIPQIQVFNKIDRIEGASPRRDRVEEGAERVFVSARDGLGLELLRSAISERFASERVGLTLALDSAEGRLRARLFALGAVRGENSDELGWQVDIDLPRAQAAKLAAEFPAFREALAGTLDAPAEDWEARGRAG</sequence>
<dbReference type="GO" id="GO:0005525">
    <property type="term" value="F:GTP binding"/>
    <property type="evidence" value="ECO:0007669"/>
    <property type="project" value="UniProtKB-UniRule"/>
</dbReference>
<keyword evidence="13" id="KW-1185">Reference proteome</keyword>
<keyword evidence="3 6" id="KW-0547">Nucleotide-binding</keyword>
<organism evidence="12 13">
    <name type="scientific">Aquimonas voraii</name>
    <dbReference type="NCBI Taxonomy" id="265719"/>
    <lineage>
        <taxon>Bacteria</taxon>
        <taxon>Pseudomonadati</taxon>
        <taxon>Pseudomonadota</taxon>
        <taxon>Gammaproteobacteria</taxon>
        <taxon>Lysobacterales</taxon>
        <taxon>Lysobacteraceae</taxon>
        <taxon>Aquimonas</taxon>
    </lineage>
</organism>
<comment type="function">
    <text evidence="6">GTPase that associates with the 50S ribosomal subunit and may have a role during protein synthesis or ribosome biogenesis.</text>
</comment>
<dbReference type="InterPro" id="IPR042108">
    <property type="entry name" value="GTPase_HflX_N_sf"/>
</dbReference>
<evidence type="ECO:0000256" key="7">
    <source>
        <dbReference type="PIRSR" id="PIRSR006809-1"/>
    </source>
</evidence>
<dbReference type="Pfam" id="PF13167">
    <property type="entry name" value="GTP-bdg_N"/>
    <property type="match status" value="1"/>
</dbReference>
<dbReference type="GO" id="GO:0043022">
    <property type="term" value="F:ribosome binding"/>
    <property type="evidence" value="ECO:0007669"/>
    <property type="project" value="TreeGrafter"/>
</dbReference>
<feature type="coiled-coil region" evidence="9">
    <location>
        <begin position="165"/>
        <end position="197"/>
    </location>
</feature>
<feature type="binding site" evidence="7">
    <location>
        <begin position="318"/>
        <end position="321"/>
    </location>
    <ligand>
        <name>GTP</name>
        <dbReference type="ChEBI" id="CHEBI:37565"/>
    </ligand>
</feature>
<keyword evidence="9" id="KW-0175">Coiled coil</keyword>
<dbReference type="InterPro" id="IPR006073">
    <property type="entry name" value="GTP-bd"/>
</dbReference>
<dbReference type="NCBIfam" id="TIGR03156">
    <property type="entry name" value="GTP_HflX"/>
    <property type="match status" value="1"/>
</dbReference>
<dbReference type="SUPFAM" id="SSF52540">
    <property type="entry name" value="P-loop containing nucleoside triphosphate hydrolases"/>
    <property type="match status" value="1"/>
</dbReference>
<dbReference type="CDD" id="cd01878">
    <property type="entry name" value="HflX"/>
    <property type="match status" value="1"/>
</dbReference>
<accession>A0A1G6SCV4</accession>
<gene>
    <name evidence="6" type="primary">hflX</name>
    <name evidence="12" type="ORF">SAMN04488509_101429</name>
</gene>
<reference evidence="12 13" key="1">
    <citation type="submission" date="2016-10" db="EMBL/GenBank/DDBJ databases">
        <authorList>
            <person name="de Groot N.N."/>
        </authorList>
    </citation>
    <scope>NUCLEOTIDE SEQUENCE [LARGE SCALE GENOMIC DNA]</scope>
    <source>
        <strain evidence="12 13">DSM 16957</strain>
    </source>
</reference>
<dbReference type="InterPro" id="IPR025121">
    <property type="entry name" value="GTPase_HflX_N"/>
</dbReference>
<feature type="binding site" evidence="8">
    <location>
        <position position="212"/>
    </location>
    <ligand>
        <name>Mg(2+)</name>
        <dbReference type="ChEBI" id="CHEBI:18420"/>
    </ligand>
</feature>
<dbReference type="PANTHER" id="PTHR10229">
    <property type="entry name" value="GTP-BINDING PROTEIN HFLX"/>
    <property type="match status" value="1"/>
</dbReference>
<evidence type="ECO:0000256" key="8">
    <source>
        <dbReference type="PIRSR" id="PIRSR006809-2"/>
    </source>
</evidence>
<evidence type="ECO:0000313" key="13">
    <source>
        <dbReference type="Proteomes" id="UP000199603"/>
    </source>
</evidence>
<dbReference type="PRINTS" id="PR00326">
    <property type="entry name" value="GTP1OBG"/>
</dbReference>
<dbReference type="PIRSF" id="PIRSF006809">
    <property type="entry name" value="GTP-binding_hflX_prd"/>
    <property type="match status" value="1"/>
</dbReference>
<dbReference type="EMBL" id="FNAG01000001">
    <property type="protein sequence ID" value="SDD14494.1"/>
    <property type="molecule type" value="Genomic_DNA"/>
</dbReference>
<keyword evidence="2 8" id="KW-0479">Metal-binding</keyword>
<feature type="region of interest" description="Disordered" evidence="10">
    <location>
        <begin position="1"/>
        <end position="25"/>
    </location>
</feature>
<dbReference type="GO" id="GO:0046872">
    <property type="term" value="F:metal ion binding"/>
    <property type="evidence" value="ECO:0007669"/>
    <property type="project" value="UniProtKB-KW"/>
</dbReference>
<evidence type="ECO:0000259" key="11">
    <source>
        <dbReference type="PROSITE" id="PS51705"/>
    </source>
</evidence>
<keyword evidence="5 6" id="KW-0342">GTP-binding</keyword>
<dbReference type="InterPro" id="IPR030394">
    <property type="entry name" value="G_HFLX_dom"/>
</dbReference>
<dbReference type="InterPro" id="IPR016496">
    <property type="entry name" value="GTPase_HflX"/>
</dbReference>
<comment type="subunit">
    <text evidence="6">Monomer. Associates with the 50S ribosomal subunit.</text>
</comment>
<protein>
    <recommendedName>
        <fullName evidence="6">GTPase HflX</fullName>
    </recommendedName>
    <alternativeName>
        <fullName evidence="6">GTP-binding protein HflX</fullName>
    </alternativeName>
</protein>
<feature type="binding site" evidence="8">
    <location>
        <position position="232"/>
    </location>
    <ligand>
        <name>Mg(2+)</name>
        <dbReference type="ChEBI" id="CHEBI:18420"/>
    </ligand>
</feature>
<comment type="subcellular location">
    <subcellularLocation>
        <location evidence="6">Cytoplasm</location>
    </subcellularLocation>
    <text evidence="6">May associate with membranes.</text>
</comment>
<dbReference type="RefSeq" id="WP_091238234.1">
    <property type="nucleotide sequence ID" value="NZ_FNAG01000001.1"/>
</dbReference>
<dbReference type="STRING" id="265719.SAMN04488509_101429"/>
<feature type="binding site" evidence="7">
    <location>
        <begin position="252"/>
        <end position="255"/>
    </location>
    <ligand>
        <name>GTP</name>
        <dbReference type="ChEBI" id="CHEBI:37565"/>
    </ligand>
</feature>
<dbReference type="NCBIfam" id="NF008280">
    <property type="entry name" value="PRK11058.1"/>
    <property type="match status" value="1"/>
</dbReference>
<dbReference type="Gene3D" id="6.10.250.2860">
    <property type="match status" value="1"/>
</dbReference>
<dbReference type="GO" id="GO:0003924">
    <property type="term" value="F:GTPase activity"/>
    <property type="evidence" value="ECO:0007669"/>
    <property type="project" value="UniProtKB-UniRule"/>
</dbReference>
<dbReference type="GO" id="GO:0005737">
    <property type="term" value="C:cytoplasm"/>
    <property type="evidence" value="ECO:0007669"/>
    <property type="project" value="UniProtKB-SubCell"/>
</dbReference>
<dbReference type="OrthoDB" id="9812272at2"/>
<dbReference type="Pfam" id="PF01926">
    <property type="entry name" value="MMR_HSR1"/>
    <property type="match status" value="1"/>
</dbReference>
<dbReference type="FunFam" id="3.40.50.300:FF:000173">
    <property type="entry name" value="GTPase HflX"/>
    <property type="match status" value="1"/>
</dbReference>
<feature type="compositionally biased region" description="Basic and acidic residues" evidence="10">
    <location>
        <begin position="1"/>
        <end position="10"/>
    </location>
</feature>
<comment type="cofactor">
    <cofactor evidence="8">
        <name>Mg(2+)</name>
        <dbReference type="ChEBI" id="CHEBI:18420"/>
    </cofactor>
</comment>
<dbReference type="InterPro" id="IPR032305">
    <property type="entry name" value="GTP-bd_M"/>
</dbReference>
<dbReference type="PANTHER" id="PTHR10229:SF0">
    <property type="entry name" value="GTP-BINDING PROTEIN 6-RELATED"/>
    <property type="match status" value="1"/>
</dbReference>
<evidence type="ECO:0000256" key="2">
    <source>
        <dbReference type="ARBA" id="ARBA00022723"/>
    </source>
</evidence>
<evidence type="ECO:0000256" key="10">
    <source>
        <dbReference type="SAM" id="MobiDB-lite"/>
    </source>
</evidence>
<dbReference type="Proteomes" id="UP000199603">
    <property type="component" value="Unassembled WGS sequence"/>
</dbReference>
<dbReference type="Pfam" id="PF16360">
    <property type="entry name" value="GTP-bdg_M"/>
    <property type="match status" value="1"/>
</dbReference>
<dbReference type="HAMAP" id="MF_00900">
    <property type="entry name" value="GTPase_HflX"/>
    <property type="match status" value="1"/>
</dbReference>
<keyword evidence="4 8" id="KW-0460">Magnesium</keyword>
<evidence type="ECO:0000256" key="4">
    <source>
        <dbReference type="ARBA" id="ARBA00022842"/>
    </source>
</evidence>
<evidence type="ECO:0000313" key="12">
    <source>
        <dbReference type="EMBL" id="SDD14494.1"/>
    </source>
</evidence>
<evidence type="ECO:0000256" key="3">
    <source>
        <dbReference type="ARBA" id="ARBA00022741"/>
    </source>
</evidence>
<dbReference type="Gene3D" id="3.40.50.11060">
    <property type="entry name" value="GTPase HflX, N-terminal domain"/>
    <property type="match status" value="1"/>
</dbReference>
<dbReference type="Gene3D" id="3.40.50.300">
    <property type="entry name" value="P-loop containing nucleotide triphosphate hydrolases"/>
    <property type="match status" value="1"/>
</dbReference>
<keyword evidence="1 6" id="KW-0963">Cytoplasm</keyword>
<evidence type="ECO:0000256" key="9">
    <source>
        <dbReference type="SAM" id="Coils"/>
    </source>
</evidence>
<evidence type="ECO:0000256" key="6">
    <source>
        <dbReference type="HAMAP-Rule" id="MF_00900"/>
    </source>
</evidence>
<evidence type="ECO:0000256" key="5">
    <source>
        <dbReference type="ARBA" id="ARBA00023134"/>
    </source>
</evidence>
<feature type="binding site" evidence="7">
    <location>
        <begin position="230"/>
        <end position="234"/>
    </location>
    <ligand>
        <name>GTP</name>
        <dbReference type="ChEBI" id="CHEBI:37565"/>
    </ligand>
</feature>
<comment type="similarity">
    <text evidence="6">Belongs to the TRAFAC class OBG-HflX-like GTPase superfamily. HflX GTPase family.</text>
</comment>
<name>A0A1G6SCV4_9GAMM</name>
<feature type="binding site" evidence="7">
    <location>
        <begin position="205"/>
        <end position="212"/>
    </location>
    <ligand>
        <name>GTP</name>
        <dbReference type="ChEBI" id="CHEBI:37565"/>
    </ligand>
</feature>
<evidence type="ECO:0000256" key="1">
    <source>
        <dbReference type="ARBA" id="ARBA00022490"/>
    </source>
</evidence>